<keyword evidence="2 5" id="KW-0812">Transmembrane</keyword>
<dbReference type="SUPFAM" id="SSF144091">
    <property type="entry name" value="Rhomboid-like"/>
    <property type="match status" value="1"/>
</dbReference>
<accession>A0A290Q2F5</accession>
<dbReference type="Pfam" id="PF01694">
    <property type="entry name" value="Rhomboid"/>
    <property type="match status" value="1"/>
</dbReference>
<dbReference type="NCBIfam" id="TIGR03902">
    <property type="entry name" value="rhom_GG_sort"/>
    <property type="match status" value="1"/>
</dbReference>
<keyword evidence="3 5" id="KW-1133">Transmembrane helix</keyword>
<feature type="transmembrane region" description="Helical" evidence="5">
    <location>
        <begin position="134"/>
        <end position="153"/>
    </location>
</feature>
<gene>
    <name evidence="8" type="primary">rrtA</name>
    <name evidence="8" type="ORF">CMV30_01200</name>
</gene>
<keyword evidence="9" id="KW-1185">Reference proteome</keyword>
<dbReference type="OrthoDB" id="196054at2"/>
<dbReference type="InterPro" id="IPR022764">
    <property type="entry name" value="Peptidase_S54_rhomboid_dom"/>
</dbReference>
<dbReference type="KEGG" id="vbh:CMV30_01200"/>
<feature type="chain" id="PRO_5013035958" evidence="6">
    <location>
        <begin position="21"/>
        <end position="208"/>
    </location>
</feature>
<name>A0A290Q2F5_9BACT</name>
<feature type="transmembrane region" description="Helical" evidence="5">
    <location>
        <begin position="77"/>
        <end position="96"/>
    </location>
</feature>
<dbReference type="GO" id="GO:0004252">
    <property type="term" value="F:serine-type endopeptidase activity"/>
    <property type="evidence" value="ECO:0007669"/>
    <property type="project" value="InterPro"/>
</dbReference>
<reference evidence="8 9" key="1">
    <citation type="submission" date="2017-09" db="EMBL/GenBank/DDBJ databases">
        <title>Complete genome sequence of Verrucomicrobial strain HZ-65, isolated from freshwater.</title>
        <authorList>
            <person name="Choi A."/>
        </authorList>
    </citation>
    <scope>NUCLEOTIDE SEQUENCE [LARGE SCALE GENOMIC DNA]</scope>
    <source>
        <strain evidence="8 9">HZ-65</strain>
    </source>
</reference>
<evidence type="ECO:0000256" key="4">
    <source>
        <dbReference type="ARBA" id="ARBA00023136"/>
    </source>
</evidence>
<feature type="signal peptide" evidence="6">
    <location>
        <begin position="1"/>
        <end position="20"/>
    </location>
</feature>
<comment type="subcellular location">
    <subcellularLocation>
        <location evidence="1">Membrane</location>
        <topology evidence="1">Multi-pass membrane protein</topology>
    </subcellularLocation>
</comment>
<feature type="transmembrane region" description="Helical" evidence="5">
    <location>
        <begin position="51"/>
        <end position="70"/>
    </location>
</feature>
<dbReference type="EMBL" id="CP023344">
    <property type="protein sequence ID" value="ATC62694.1"/>
    <property type="molecule type" value="Genomic_DNA"/>
</dbReference>
<dbReference type="Gene3D" id="1.20.1540.10">
    <property type="entry name" value="Rhomboid-like"/>
    <property type="match status" value="1"/>
</dbReference>
<sequence>MKRFPFLTLLFGAVAVATHAIPGMTEALQFDRSAFSRGEVWRLITGHFTHFGADHLRWDVIAFVAFGSLVEFRSRRAWIYCVAISAVVISFGVSWLQPQFTLYRGLSGLDSALFAFVATDLVREGRRSKDKLMIGLGALALSGFLAKCVYELVSGRTLFVETGDAFQPVPLAHLLGAVIGVLTAQEWKNRRAAVARTEETQSPLGSGL</sequence>
<keyword evidence="6" id="KW-0732">Signal</keyword>
<dbReference type="RefSeq" id="WP_096054329.1">
    <property type="nucleotide sequence ID" value="NZ_CP023344.1"/>
</dbReference>
<dbReference type="AlphaFoldDB" id="A0A290Q2F5"/>
<dbReference type="GO" id="GO:0016020">
    <property type="term" value="C:membrane"/>
    <property type="evidence" value="ECO:0007669"/>
    <property type="project" value="UniProtKB-SubCell"/>
</dbReference>
<evidence type="ECO:0000256" key="1">
    <source>
        <dbReference type="ARBA" id="ARBA00004141"/>
    </source>
</evidence>
<keyword evidence="4 5" id="KW-0472">Membrane</keyword>
<dbReference type="InterPro" id="IPR035952">
    <property type="entry name" value="Rhomboid-like_sf"/>
</dbReference>
<evidence type="ECO:0000256" key="6">
    <source>
        <dbReference type="SAM" id="SignalP"/>
    </source>
</evidence>
<evidence type="ECO:0000259" key="7">
    <source>
        <dbReference type="Pfam" id="PF01694"/>
    </source>
</evidence>
<dbReference type="InterPro" id="IPR023826">
    <property type="entry name" value="Rhom-like_SP_proteobac"/>
</dbReference>
<evidence type="ECO:0000313" key="9">
    <source>
        <dbReference type="Proteomes" id="UP000217265"/>
    </source>
</evidence>
<organism evidence="8 9">
    <name type="scientific">Nibricoccus aquaticus</name>
    <dbReference type="NCBI Taxonomy" id="2576891"/>
    <lineage>
        <taxon>Bacteria</taxon>
        <taxon>Pseudomonadati</taxon>
        <taxon>Verrucomicrobiota</taxon>
        <taxon>Opitutia</taxon>
        <taxon>Opitutales</taxon>
        <taxon>Opitutaceae</taxon>
        <taxon>Nibricoccus</taxon>
    </lineage>
</organism>
<feature type="domain" description="Peptidase S54 rhomboid" evidence="7">
    <location>
        <begin position="38"/>
        <end position="184"/>
    </location>
</feature>
<feature type="transmembrane region" description="Helical" evidence="5">
    <location>
        <begin position="102"/>
        <end position="122"/>
    </location>
</feature>
<evidence type="ECO:0000256" key="2">
    <source>
        <dbReference type="ARBA" id="ARBA00022692"/>
    </source>
</evidence>
<evidence type="ECO:0000313" key="8">
    <source>
        <dbReference type="EMBL" id="ATC62694.1"/>
    </source>
</evidence>
<evidence type="ECO:0000256" key="3">
    <source>
        <dbReference type="ARBA" id="ARBA00022989"/>
    </source>
</evidence>
<dbReference type="Proteomes" id="UP000217265">
    <property type="component" value="Chromosome"/>
</dbReference>
<proteinExistence type="predicted"/>
<protein>
    <submittedName>
        <fullName evidence="8">Rhombosortase</fullName>
    </submittedName>
</protein>
<evidence type="ECO:0000256" key="5">
    <source>
        <dbReference type="SAM" id="Phobius"/>
    </source>
</evidence>
<feature type="transmembrane region" description="Helical" evidence="5">
    <location>
        <begin position="165"/>
        <end position="184"/>
    </location>
</feature>